<proteinExistence type="inferred from homology"/>
<accession>A0A9W7HYH4</accession>
<feature type="repeat" description="PPR" evidence="3">
    <location>
        <begin position="222"/>
        <end position="256"/>
    </location>
</feature>
<dbReference type="Pfam" id="PF01535">
    <property type="entry name" value="PPR"/>
    <property type="match status" value="3"/>
</dbReference>
<evidence type="ECO:0000313" key="4">
    <source>
        <dbReference type="EMBL" id="GMI85361.1"/>
    </source>
</evidence>
<dbReference type="InterPro" id="IPR002885">
    <property type="entry name" value="PPR_rpt"/>
</dbReference>
<comment type="caution">
    <text evidence="4">The sequence shown here is derived from an EMBL/GenBank/DDBJ whole genome shotgun (WGS) entry which is preliminary data.</text>
</comment>
<evidence type="ECO:0000256" key="2">
    <source>
        <dbReference type="ARBA" id="ARBA00022737"/>
    </source>
</evidence>
<dbReference type="Gene3D" id="1.25.40.10">
    <property type="entry name" value="Tetratricopeptide repeat domain"/>
    <property type="match status" value="3"/>
</dbReference>
<gene>
    <name evidence="4" type="ORF">HRI_002205400</name>
</gene>
<protein>
    <recommendedName>
        <fullName evidence="6">Pentatricopeptide repeat-containing protein</fullName>
    </recommendedName>
</protein>
<dbReference type="Proteomes" id="UP001165190">
    <property type="component" value="Unassembled WGS sequence"/>
</dbReference>
<feature type="repeat" description="PPR" evidence="3">
    <location>
        <begin position="362"/>
        <end position="396"/>
    </location>
</feature>
<dbReference type="OrthoDB" id="185373at2759"/>
<dbReference type="GO" id="GO:0003729">
    <property type="term" value="F:mRNA binding"/>
    <property type="evidence" value="ECO:0007669"/>
    <property type="project" value="TreeGrafter"/>
</dbReference>
<name>A0A9W7HYH4_HIBTR</name>
<sequence length="462" mass="52938">MKIPKPISPFRLSSRLRSQKDPTLAFNLFKNPNPDLKPAGKPIRYSLLSYDLIITKLGRFEMFDELEQVLHQLKNDTRIVPEEIIFCNVIKYYGRAKLHERALKVFDEMPHYRCPRTVKAVNSLLHALLMSQKFDEMKEVFSGMEKHARPDTCTYNILIHGCCLNGRLDDAWDLFDEMRRKGLKPDKVTFGTLINALCMELKIKEAFKLKEEMTKTYNVWESTFVYEVMIKGLCRIGELTLAFRLKDELITKKVALNPAIYNSLISGLFKAGRRDEAFGVFEEMSSNGIKPDTTTYNIMIDEFGKVKDFESAYRVLKEMPDKGCKPNVISYNMLIGMLCKDGRLSEASDLFEDMPRQGCKPDVVSYRMLFDGLCGGSQLEKASFILDEMIFKGYVPRSVSIHRFVAGLCEGDNMKLLFRVLNSLAKGNAMDEDTWLMVVSRVYHEDGHEVSTAAHLLDSLLL</sequence>
<dbReference type="InterPro" id="IPR011990">
    <property type="entry name" value="TPR-like_helical_dom_sf"/>
</dbReference>
<comment type="similarity">
    <text evidence="1">Belongs to the PPR family. P subfamily.</text>
</comment>
<feature type="repeat" description="PPR" evidence="3">
    <location>
        <begin position="292"/>
        <end position="326"/>
    </location>
</feature>
<dbReference type="PANTHER" id="PTHR47938">
    <property type="entry name" value="RESPIRATORY COMPLEX I CHAPERONE (CIA84), PUTATIVE (AFU_ORTHOLOGUE AFUA_2G06020)-RELATED"/>
    <property type="match status" value="1"/>
</dbReference>
<evidence type="ECO:0000313" key="5">
    <source>
        <dbReference type="Proteomes" id="UP001165190"/>
    </source>
</evidence>
<keyword evidence="2" id="KW-0677">Repeat</keyword>
<dbReference type="PROSITE" id="PS51375">
    <property type="entry name" value="PPR"/>
    <property type="match status" value="6"/>
</dbReference>
<feature type="repeat" description="PPR" evidence="3">
    <location>
        <begin position="257"/>
        <end position="291"/>
    </location>
</feature>
<dbReference type="NCBIfam" id="TIGR00756">
    <property type="entry name" value="PPR"/>
    <property type="match status" value="7"/>
</dbReference>
<keyword evidence="5" id="KW-1185">Reference proteome</keyword>
<evidence type="ECO:0000256" key="1">
    <source>
        <dbReference type="ARBA" id="ARBA00007626"/>
    </source>
</evidence>
<feature type="repeat" description="PPR" evidence="3">
    <location>
        <begin position="151"/>
        <end position="185"/>
    </location>
</feature>
<dbReference type="Pfam" id="PF13041">
    <property type="entry name" value="PPR_2"/>
    <property type="match status" value="3"/>
</dbReference>
<dbReference type="PANTHER" id="PTHR47938:SF35">
    <property type="entry name" value="PENTATRICOPEPTIDE REPEAT-CONTAINING PROTEIN 4, MITOCHONDRIAL-RELATED"/>
    <property type="match status" value="1"/>
</dbReference>
<evidence type="ECO:0008006" key="6">
    <source>
        <dbReference type="Google" id="ProtNLM"/>
    </source>
</evidence>
<evidence type="ECO:0000256" key="3">
    <source>
        <dbReference type="PROSITE-ProRule" id="PRU00708"/>
    </source>
</evidence>
<dbReference type="EMBL" id="BSYR01000020">
    <property type="protein sequence ID" value="GMI85361.1"/>
    <property type="molecule type" value="Genomic_DNA"/>
</dbReference>
<organism evidence="4 5">
    <name type="scientific">Hibiscus trionum</name>
    <name type="common">Flower of an hour</name>
    <dbReference type="NCBI Taxonomy" id="183268"/>
    <lineage>
        <taxon>Eukaryota</taxon>
        <taxon>Viridiplantae</taxon>
        <taxon>Streptophyta</taxon>
        <taxon>Embryophyta</taxon>
        <taxon>Tracheophyta</taxon>
        <taxon>Spermatophyta</taxon>
        <taxon>Magnoliopsida</taxon>
        <taxon>eudicotyledons</taxon>
        <taxon>Gunneridae</taxon>
        <taxon>Pentapetalae</taxon>
        <taxon>rosids</taxon>
        <taxon>malvids</taxon>
        <taxon>Malvales</taxon>
        <taxon>Malvaceae</taxon>
        <taxon>Malvoideae</taxon>
        <taxon>Hibiscus</taxon>
    </lineage>
</organism>
<reference evidence="4" key="1">
    <citation type="submission" date="2023-05" db="EMBL/GenBank/DDBJ databases">
        <title>Genome and transcriptome analyses reveal genes involved in the formation of fine ridges on petal epidermal cells in Hibiscus trionum.</title>
        <authorList>
            <person name="Koshimizu S."/>
            <person name="Masuda S."/>
            <person name="Ishii T."/>
            <person name="Shirasu K."/>
            <person name="Hoshino A."/>
            <person name="Arita M."/>
        </authorList>
    </citation>
    <scope>NUCLEOTIDE SEQUENCE</scope>
    <source>
        <strain evidence="4">Hamamatsu line</strain>
    </source>
</reference>
<feature type="repeat" description="PPR" evidence="3">
    <location>
        <begin position="327"/>
        <end position="361"/>
    </location>
</feature>
<dbReference type="AlphaFoldDB" id="A0A9W7HYH4"/>